<dbReference type="OrthoDB" id="308861at2759"/>
<organism evidence="7 8">
    <name type="scientific">Dissostichus mawsoni</name>
    <name type="common">Antarctic cod</name>
    <dbReference type="NCBI Taxonomy" id="36200"/>
    <lineage>
        <taxon>Eukaryota</taxon>
        <taxon>Metazoa</taxon>
        <taxon>Chordata</taxon>
        <taxon>Craniata</taxon>
        <taxon>Vertebrata</taxon>
        <taxon>Euteleostomi</taxon>
        <taxon>Actinopterygii</taxon>
        <taxon>Neopterygii</taxon>
        <taxon>Teleostei</taxon>
        <taxon>Neoteleostei</taxon>
        <taxon>Acanthomorphata</taxon>
        <taxon>Eupercaria</taxon>
        <taxon>Perciformes</taxon>
        <taxon>Notothenioidei</taxon>
        <taxon>Nototheniidae</taxon>
        <taxon>Dissostichus</taxon>
    </lineage>
</organism>
<dbReference type="PANTHER" id="PTHR15137">
    <property type="entry name" value="TRANSCRIPTION INITIATION FACTOR TFIID"/>
    <property type="match status" value="1"/>
</dbReference>
<dbReference type="SUPFAM" id="SSF63737">
    <property type="entry name" value="Leukotriene A4 hydrolase N-terminal domain"/>
    <property type="match status" value="1"/>
</dbReference>
<dbReference type="GO" id="GO:0005669">
    <property type="term" value="C:transcription factor TFIID complex"/>
    <property type="evidence" value="ECO:0007669"/>
    <property type="project" value="InterPro"/>
</dbReference>
<comment type="caution">
    <text evidence="7">The sequence shown here is derived from an EMBL/GenBank/DDBJ whole genome shotgun (WGS) entry which is preliminary data.</text>
</comment>
<dbReference type="Proteomes" id="UP000518266">
    <property type="component" value="Unassembled WGS sequence"/>
</dbReference>
<proteinExistence type="inferred from homology"/>
<comment type="similarity">
    <text evidence="2">Belongs to the TAF2 family.</text>
</comment>
<keyword evidence="8" id="KW-1185">Reference proteome</keyword>
<reference evidence="7 8" key="1">
    <citation type="submission" date="2020-03" db="EMBL/GenBank/DDBJ databases">
        <title>Dissostichus mawsoni Genome sequencing and assembly.</title>
        <authorList>
            <person name="Park H."/>
        </authorList>
    </citation>
    <scope>NUCLEOTIDE SEQUENCE [LARGE SCALE GENOMIC DNA]</scope>
    <source>
        <strain evidence="7">DM0001</strain>
        <tissue evidence="7">Muscle</tissue>
    </source>
</reference>
<dbReference type="Gene3D" id="1.10.390.10">
    <property type="entry name" value="Neutral Protease Domain 2"/>
    <property type="match status" value="1"/>
</dbReference>
<dbReference type="GO" id="GO:0006367">
    <property type="term" value="P:transcription initiation at RNA polymerase II promoter"/>
    <property type="evidence" value="ECO:0007669"/>
    <property type="project" value="TreeGrafter"/>
</dbReference>
<dbReference type="InterPro" id="IPR027268">
    <property type="entry name" value="Peptidase_M4/M1_CTD_sf"/>
</dbReference>
<dbReference type="SUPFAM" id="SSF55486">
    <property type="entry name" value="Metalloproteases ('zincins'), catalytic domain"/>
    <property type="match status" value="1"/>
</dbReference>
<dbReference type="PANTHER" id="PTHR15137:SF9">
    <property type="entry name" value="TRANSCRIPTION INITIATION FACTOR TFIID SUBUNIT 2"/>
    <property type="match status" value="1"/>
</dbReference>
<dbReference type="EMBL" id="JAAKFY010000021">
    <property type="protein sequence ID" value="KAF3840325.1"/>
    <property type="molecule type" value="Genomic_DNA"/>
</dbReference>
<dbReference type="InterPro" id="IPR037813">
    <property type="entry name" value="TAF2"/>
</dbReference>
<dbReference type="GO" id="GO:0016251">
    <property type="term" value="F:RNA polymerase II general transcription initiation factor activity"/>
    <property type="evidence" value="ECO:0007669"/>
    <property type="project" value="TreeGrafter"/>
</dbReference>
<dbReference type="GO" id="GO:0000976">
    <property type="term" value="F:transcription cis-regulatory region binding"/>
    <property type="evidence" value="ECO:0007669"/>
    <property type="project" value="TreeGrafter"/>
</dbReference>
<evidence type="ECO:0000256" key="1">
    <source>
        <dbReference type="ARBA" id="ARBA00004123"/>
    </source>
</evidence>
<protein>
    <recommendedName>
        <fullName evidence="3">Transcription initiation factor TFIID subunit 2</fullName>
    </recommendedName>
</protein>
<evidence type="ECO:0000313" key="7">
    <source>
        <dbReference type="EMBL" id="KAF3840325.1"/>
    </source>
</evidence>
<dbReference type="FunFam" id="2.60.40.1730:FF:000026">
    <property type="entry name" value="TAF2"/>
    <property type="match status" value="1"/>
</dbReference>
<name>A0A7J5XT85_DISMA</name>
<keyword evidence="4" id="KW-0805">Transcription regulation</keyword>
<evidence type="ECO:0000256" key="2">
    <source>
        <dbReference type="ARBA" id="ARBA00010937"/>
    </source>
</evidence>
<dbReference type="InterPro" id="IPR042097">
    <property type="entry name" value="Aminopeptidase_N-like_N_sf"/>
</dbReference>
<gene>
    <name evidence="7" type="ORF">F7725_019042</name>
</gene>
<keyword evidence="5" id="KW-0804">Transcription</keyword>
<evidence type="ECO:0000256" key="5">
    <source>
        <dbReference type="ARBA" id="ARBA00023163"/>
    </source>
</evidence>
<evidence type="ECO:0000256" key="6">
    <source>
        <dbReference type="ARBA" id="ARBA00023242"/>
    </source>
</evidence>
<dbReference type="CDD" id="cd09839">
    <property type="entry name" value="M1_like_TAF2"/>
    <property type="match status" value="1"/>
</dbReference>
<dbReference type="AlphaFoldDB" id="A0A7J5XT85"/>
<accession>A0A7J5XT85</accession>
<evidence type="ECO:0000313" key="8">
    <source>
        <dbReference type="Proteomes" id="UP000518266"/>
    </source>
</evidence>
<keyword evidence="6" id="KW-0539">Nucleus</keyword>
<dbReference type="GO" id="GO:0003682">
    <property type="term" value="F:chromatin binding"/>
    <property type="evidence" value="ECO:0007669"/>
    <property type="project" value="TreeGrafter"/>
</dbReference>
<evidence type="ECO:0000256" key="4">
    <source>
        <dbReference type="ARBA" id="ARBA00023015"/>
    </source>
</evidence>
<sequence>MTIFPTVVNLNRIKLNSKQCRIYRVRVNELEAPFIYNDPTLEVCHHESKQRNLNYFSSAYTAAVSAVDPDAGHGELVIKVPSELWKQGDGGLHFVVPDVEGSMAERGAHVFSFGYQNSTRFWFPCVDSYSELCTWKLEFTVDASMVAVSCGDLVETIYTNDMRKKTYHYILPIPTAAPNISLAVGPFEILVDPYMHEVTHFCLPQLLPLLKHSMSYLHEIFEFYEEILTCRYPYACFKTVFVDEAYTPQTRRCLAQALAQQFFGCFISRMSWADEWVLKGISGYIYGLYLKKTFGVNEYRHWIKEELDKIVEYELKMGGVLLHPTFSGGKEKDK</sequence>
<dbReference type="Gene3D" id="2.60.40.1730">
    <property type="entry name" value="tricorn interacting facor f3 domain"/>
    <property type="match status" value="1"/>
</dbReference>
<evidence type="ECO:0000256" key="3">
    <source>
        <dbReference type="ARBA" id="ARBA00017363"/>
    </source>
</evidence>
<comment type="subcellular location">
    <subcellularLocation>
        <location evidence="1">Nucleus</location>
    </subcellularLocation>
</comment>